<dbReference type="InterPro" id="IPR050595">
    <property type="entry name" value="Bact_response_regulator"/>
</dbReference>
<evidence type="ECO:0000256" key="3">
    <source>
        <dbReference type="ARBA" id="ARBA00023163"/>
    </source>
</evidence>
<evidence type="ECO:0000256" key="4">
    <source>
        <dbReference type="PROSITE-ProRule" id="PRU00169"/>
    </source>
</evidence>
<keyword evidence="1 4" id="KW-0597">Phosphoprotein</keyword>
<dbReference type="KEGG" id="xdi:EZH22_15265"/>
<dbReference type="Gene3D" id="3.40.50.2300">
    <property type="match status" value="1"/>
</dbReference>
<evidence type="ECO:0000313" key="7">
    <source>
        <dbReference type="Proteomes" id="UP000596427"/>
    </source>
</evidence>
<feature type="domain" description="Response regulatory" evidence="5">
    <location>
        <begin position="6"/>
        <end position="116"/>
    </location>
</feature>
<evidence type="ECO:0000256" key="2">
    <source>
        <dbReference type="ARBA" id="ARBA00023015"/>
    </source>
</evidence>
<dbReference type="PANTHER" id="PTHR44591">
    <property type="entry name" value="STRESS RESPONSE REGULATOR PROTEIN 1"/>
    <property type="match status" value="1"/>
</dbReference>
<evidence type="ECO:0000259" key="5">
    <source>
        <dbReference type="PROSITE" id="PS50110"/>
    </source>
</evidence>
<name>A0A974PJJ1_9HYPH</name>
<dbReference type="PROSITE" id="PS50110">
    <property type="entry name" value="RESPONSE_REGULATORY"/>
    <property type="match status" value="1"/>
</dbReference>
<accession>A0A974PJJ1</accession>
<dbReference type="RefSeq" id="WP_203191425.1">
    <property type="nucleotide sequence ID" value="NZ_CP063362.1"/>
</dbReference>
<evidence type="ECO:0000313" key="6">
    <source>
        <dbReference type="EMBL" id="QRG04548.1"/>
    </source>
</evidence>
<evidence type="ECO:0000256" key="1">
    <source>
        <dbReference type="ARBA" id="ARBA00022553"/>
    </source>
</evidence>
<keyword evidence="3" id="KW-0804">Transcription</keyword>
<dbReference type="Proteomes" id="UP000596427">
    <property type="component" value="Chromosome"/>
</dbReference>
<dbReference type="PANTHER" id="PTHR44591:SF3">
    <property type="entry name" value="RESPONSE REGULATORY DOMAIN-CONTAINING PROTEIN"/>
    <property type="match status" value="1"/>
</dbReference>
<dbReference type="SMART" id="SM00448">
    <property type="entry name" value="REC"/>
    <property type="match status" value="1"/>
</dbReference>
<gene>
    <name evidence="6" type="ORF">EZH22_15265</name>
</gene>
<organism evidence="6 7">
    <name type="scientific">Xanthobacter dioxanivorans</name>
    <dbReference type="NCBI Taxonomy" id="2528964"/>
    <lineage>
        <taxon>Bacteria</taxon>
        <taxon>Pseudomonadati</taxon>
        <taxon>Pseudomonadota</taxon>
        <taxon>Alphaproteobacteria</taxon>
        <taxon>Hyphomicrobiales</taxon>
        <taxon>Xanthobacteraceae</taxon>
        <taxon>Xanthobacter</taxon>
    </lineage>
</organism>
<dbReference type="GO" id="GO:0000160">
    <property type="term" value="P:phosphorelay signal transduction system"/>
    <property type="evidence" value="ECO:0007669"/>
    <property type="project" value="InterPro"/>
</dbReference>
<dbReference type="EMBL" id="CP063362">
    <property type="protein sequence ID" value="QRG04548.1"/>
    <property type="molecule type" value="Genomic_DNA"/>
</dbReference>
<dbReference type="AlphaFoldDB" id="A0A974PJJ1"/>
<sequence length="122" mass="13122">MKKGLRILIVEDDAMIGMHLAEVLEEMGHEVCAVEATEADAVAAAERCMPDLMIVDAWLRNGSGISAVESICRSRPVPHVFVSGDAASVKAILPTAVVVEKPFREEVLARVIQRVIDGMATP</sequence>
<reference evidence="6 7" key="1">
    <citation type="submission" date="2020-10" db="EMBL/GenBank/DDBJ databases">
        <title>Degradation of 1,4-Dioxane by Xanthobacter sp. YN2, via a Novel Group-2 Soluble Di-Iron Monooxygenase.</title>
        <authorList>
            <person name="Ma F."/>
            <person name="Wang Y."/>
            <person name="Yang J."/>
            <person name="Guo H."/>
            <person name="Su D."/>
            <person name="Yu L."/>
        </authorList>
    </citation>
    <scope>NUCLEOTIDE SEQUENCE [LARGE SCALE GENOMIC DNA]</scope>
    <source>
        <strain evidence="6 7">YN2</strain>
    </source>
</reference>
<dbReference type="InterPro" id="IPR001789">
    <property type="entry name" value="Sig_transdc_resp-reg_receiver"/>
</dbReference>
<keyword evidence="7" id="KW-1185">Reference proteome</keyword>
<dbReference type="InterPro" id="IPR011006">
    <property type="entry name" value="CheY-like_superfamily"/>
</dbReference>
<feature type="modified residue" description="4-aspartylphosphate" evidence="4">
    <location>
        <position position="56"/>
    </location>
</feature>
<dbReference type="Pfam" id="PF00072">
    <property type="entry name" value="Response_reg"/>
    <property type="match status" value="1"/>
</dbReference>
<keyword evidence="2" id="KW-0805">Transcription regulation</keyword>
<proteinExistence type="predicted"/>
<protein>
    <submittedName>
        <fullName evidence="6">Response regulator</fullName>
    </submittedName>
</protein>
<dbReference type="SUPFAM" id="SSF52172">
    <property type="entry name" value="CheY-like"/>
    <property type="match status" value="1"/>
</dbReference>